<evidence type="ECO:0000256" key="14">
    <source>
        <dbReference type="SAM" id="Coils"/>
    </source>
</evidence>
<dbReference type="NCBIfam" id="TIGR00468">
    <property type="entry name" value="pheS"/>
    <property type="match status" value="1"/>
</dbReference>
<keyword evidence="7 13" id="KW-0547">Nucleotide-binding</keyword>
<evidence type="ECO:0000256" key="8">
    <source>
        <dbReference type="ARBA" id="ARBA00022840"/>
    </source>
</evidence>
<comment type="catalytic activity">
    <reaction evidence="12 13">
        <text>tRNA(Phe) + L-phenylalanine + ATP = L-phenylalanyl-tRNA(Phe) + AMP + diphosphate + H(+)</text>
        <dbReference type="Rhea" id="RHEA:19413"/>
        <dbReference type="Rhea" id="RHEA-COMP:9668"/>
        <dbReference type="Rhea" id="RHEA-COMP:9699"/>
        <dbReference type="ChEBI" id="CHEBI:15378"/>
        <dbReference type="ChEBI" id="CHEBI:30616"/>
        <dbReference type="ChEBI" id="CHEBI:33019"/>
        <dbReference type="ChEBI" id="CHEBI:58095"/>
        <dbReference type="ChEBI" id="CHEBI:78442"/>
        <dbReference type="ChEBI" id="CHEBI:78531"/>
        <dbReference type="ChEBI" id="CHEBI:456215"/>
        <dbReference type="EC" id="6.1.1.20"/>
    </reaction>
</comment>
<evidence type="ECO:0000256" key="9">
    <source>
        <dbReference type="ARBA" id="ARBA00022842"/>
    </source>
</evidence>
<dbReference type="GO" id="GO:0000049">
    <property type="term" value="F:tRNA binding"/>
    <property type="evidence" value="ECO:0007669"/>
    <property type="project" value="InterPro"/>
</dbReference>
<evidence type="ECO:0000256" key="4">
    <source>
        <dbReference type="ARBA" id="ARBA00022490"/>
    </source>
</evidence>
<dbReference type="AlphaFoldDB" id="A0A285NJK9"/>
<accession>A0A285NJK9</accession>
<dbReference type="InterPro" id="IPR002319">
    <property type="entry name" value="Phenylalanyl-tRNA_Synthase"/>
</dbReference>
<dbReference type="GO" id="GO:0006432">
    <property type="term" value="P:phenylalanyl-tRNA aminoacylation"/>
    <property type="evidence" value="ECO:0007669"/>
    <property type="project" value="UniProtKB-UniRule"/>
</dbReference>
<evidence type="ECO:0000256" key="11">
    <source>
        <dbReference type="ARBA" id="ARBA00023146"/>
    </source>
</evidence>
<dbReference type="HAMAP" id="MF_00281">
    <property type="entry name" value="Phe_tRNA_synth_alpha1"/>
    <property type="match status" value="1"/>
</dbReference>
<protein>
    <recommendedName>
        <fullName evidence="13">Phenylalanine--tRNA ligase alpha subunit</fullName>
        <ecNumber evidence="13">6.1.1.20</ecNumber>
    </recommendedName>
    <alternativeName>
        <fullName evidence="13">Phenylalanyl-tRNA synthetase alpha subunit</fullName>
        <shortName evidence="13">PheRS</shortName>
    </alternativeName>
</protein>
<dbReference type="Proteomes" id="UP000219036">
    <property type="component" value="Unassembled WGS sequence"/>
</dbReference>
<gene>
    <name evidence="13" type="primary">pheS</name>
    <name evidence="16" type="ORF">SAMN06265182_1593</name>
</gene>
<comment type="subcellular location">
    <subcellularLocation>
        <location evidence="1 13">Cytoplasm</location>
    </subcellularLocation>
</comment>
<reference evidence="17" key="1">
    <citation type="submission" date="2017-09" db="EMBL/GenBank/DDBJ databases">
        <authorList>
            <person name="Varghese N."/>
            <person name="Submissions S."/>
        </authorList>
    </citation>
    <scope>NUCLEOTIDE SEQUENCE [LARGE SCALE GENOMIC DNA]</scope>
    <source>
        <strain evidence="17">DSM 15103</strain>
    </source>
</reference>
<evidence type="ECO:0000256" key="2">
    <source>
        <dbReference type="ARBA" id="ARBA00010207"/>
    </source>
</evidence>
<evidence type="ECO:0000256" key="10">
    <source>
        <dbReference type="ARBA" id="ARBA00022917"/>
    </source>
</evidence>
<organism evidence="16 17">
    <name type="scientific">Persephonella hydrogeniphila</name>
    <dbReference type="NCBI Taxonomy" id="198703"/>
    <lineage>
        <taxon>Bacteria</taxon>
        <taxon>Pseudomonadati</taxon>
        <taxon>Aquificota</taxon>
        <taxon>Aquificia</taxon>
        <taxon>Aquificales</taxon>
        <taxon>Hydrogenothermaceae</taxon>
        <taxon>Persephonella</taxon>
    </lineage>
</organism>
<dbReference type="PANTHER" id="PTHR11538">
    <property type="entry name" value="PHENYLALANYL-TRNA SYNTHETASE"/>
    <property type="match status" value="1"/>
</dbReference>
<proteinExistence type="inferred from homology"/>
<evidence type="ECO:0000256" key="12">
    <source>
        <dbReference type="ARBA" id="ARBA00049255"/>
    </source>
</evidence>
<dbReference type="EMBL" id="OBEI01000007">
    <property type="protein sequence ID" value="SNZ09639.1"/>
    <property type="molecule type" value="Genomic_DNA"/>
</dbReference>
<dbReference type="InterPro" id="IPR045864">
    <property type="entry name" value="aa-tRNA-synth_II/BPL/LPL"/>
</dbReference>
<evidence type="ECO:0000313" key="16">
    <source>
        <dbReference type="EMBL" id="SNZ09639.1"/>
    </source>
</evidence>
<dbReference type="PANTHER" id="PTHR11538:SF41">
    <property type="entry name" value="PHENYLALANINE--TRNA LIGASE, MITOCHONDRIAL"/>
    <property type="match status" value="1"/>
</dbReference>
<dbReference type="InterPro" id="IPR010978">
    <property type="entry name" value="tRNA-bd_arm"/>
</dbReference>
<feature type="binding site" evidence="13">
    <location>
        <position position="255"/>
    </location>
    <ligand>
        <name>Mg(2+)</name>
        <dbReference type="ChEBI" id="CHEBI:18420"/>
        <note>shared with beta subunit</note>
    </ligand>
</feature>
<dbReference type="Gene3D" id="3.30.930.10">
    <property type="entry name" value="Bira Bifunctional Protein, Domain 2"/>
    <property type="match status" value="1"/>
</dbReference>
<dbReference type="InterPro" id="IPR006195">
    <property type="entry name" value="aa-tRNA-synth_II"/>
</dbReference>
<dbReference type="Pfam" id="PF01409">
    <property type="entry name" value="tRNA-synt_2d"/>
    <property type="match status" value="1"/>
</dbReference>
<evidence type="ECO:0000256" key="7">
    <source>
        <dbReference type="ARBA" id="ARBA00022741"/>
    </source>
</evidence>
<sequence>MGLKDQIKSLGKEALELIEQAENLDKLNSIRVEYLGKKGKIKNILKTLGKLSPEERKEIGQLANRIKDEIETALKEKEKRLKEEALEQELKKNRIDITLPSAWVEVGSSHPVISTLVEISETFLSMGFSVAEGPEVEKEEYNFDMLNIPKDHPARDMQDTFFLNNGKLLRTHTSPVQIRTMLTRKPPIAVIAPGRVYRKDADPTHSPMFHQIEGLLVDRDVTFRDLKGILKIFLESVFGKDVGIRFRPSYFPFTEPSAEVDISCTVCGGKGCRVCKGTGWLEILGCGMVDPNVFEAVGINPEEYTGFAFGLGVERIAMLKYRINDIRILFENDMRFNHQFKGIR</sequence>
<keyword evidence="5 13" id="KW-0436">Ligase</keyword>
<dbReference type="FunFam" id="3.30.930.10:FF:000003">
    <property type="entry name" value="Phenylalanine--tRNA ligase alpha subunit"/>
    <property type="match status" value="1"/>
</dbReference>
<dbReference type="GO" id="GO:0005524">
    <property type="term" value="F:ATP binding"/>
    <property type="evidence" value="ECO:0007669"/>
    <property type="project" value="UniProtKB-UniRule"/>
</dbReference>
<keyword evidence="4 13" id="KW-0963">Cytoplasm</keyword>
<keyword evidence="11 13" id="KW-0030">Aminoacyl-tRNA synthetase</keyword>
<feature type="domain" description="Aminoacyl-transfer RNA synthetases class-II family profile" evidence="15">
    <location>
        <begin position="119"/>
        <end position="331"/>
    </location>
</feature>
<keyword evidence="14" id="KW-0175">Coiled coil</keyword>
<evidence type="ECO:0000259" key="15">
    <source>
        <dbReference type="PROSITE" id="PS50862"/>
    </source>
</evidence>
<evidence type="ECO:0000313" key="17">
    <source>
        <dbReference type="Proteomes" id="UP000219036"/>
    </source>
</evidence>
<dbReference type="InterPro" id="IPR022911">
    <property type="entry name" value="Phe_tRNA_ligase_alpha1_bac"/>
</dbReference>
<comment type="similarity">
    <text evidence="2 13">Belongs to the class-II aminoacyl-tRNA synthetase family. Phe-tRNA synthetase alpha subunit type 1 subfamily.</text>
</comment>
<evidence type="ECO:0000256" key="5">
    <source>
        <dbReference type="ARBA" id="ARBA00022598"/>
    </source>
</evidence>
<feature type="coiled-coil region" evidence="14">
    <location>
        <begin position="63"/>
        <end position="94"/>
    </location>
</feature>
<dbReference type="SUPFAM" id="SSF55681">
    <property type="entry name" value="Class II aaRS and biotin synthetases"/>
    <property type="match status" value="1"/>
</dbReference>
<name>A0A285NJK9_9AQUI</name>
<dbReference type="SUPFAM" id="SSF46589">
    <property type="entry name" value="tRNA-binding arm"/>
    <property type="match status" value="1"/>
</dbReference>
<dbReference type="InterPro" id="IPR004529">
    <property type="entry name" value="Phe-tRNA-synth_IIc_asu"/>
</dbReference>
<dbReference type="GO" id="GO:0000287">
    <property type="term" value="F:magnesium ion binding"/>
    <property type="evidence" value="ECO:0007669"/>
    <property type="project" value="UniProtKB-UniRule"/>
</dbReference>
<keyword evidence="6 13" id="KW-0479">Metal-binding</keyword>
<evidence type="ECO:0000256" key="6">
    <source>
        <dbReference type="ARBA" id="ARBA00022723"/>
    </source>
</evidence>
<dbReference type="Pfam" id="PF02912">
    <property type="entry name" value="Phe_tRNA-synt_N"/>
    <property type="match status" value="1"/>
</dbReference>
<dbReference type="GO" id="GO:0005737">
    <property type="term" value="C:cytoplasm"/>
    <property type="evidence" value="ECO:0007669"/>
    <property type="project" value="UniProtKB-SubCell"/>
</dbReference>
<evidence type="ECO:0000256" key="1">
    <source>
        <dbReference type="ARBA" id="ARBA00004496"/>
    </source>
</evidence>
<dbReference type="InterPro" id="IPR004188">
    <property type="entry name" value="Phe-tRNA_ligase_II_N"/>
</dbReference>
<dbReference type="PROSITE" id="PS50862">
    <property type="entry name" value="AA_TRNA_LIGASE_II"/>
    <property type="match status" value="1"/>
</dbReference>
<keyword evidence="8 13" id="KW-0067">ATP-binding</keyword>
<dbReference type="EC" id="6.1.1.20" evidence="13"/>
<keyword evidence="17" id="KW-1185">Reference proteome</keyword>
<comment type="subunit">
    <text evidence="3 13">Tetramer of two alpha and two beta subunits.</text>
</comment>
<evidence type="ECO:0000256" key="3">
    <source>
        <dbReference type="ARBA" id="ARBA00011209"/>
    </source>
</evidence>
<keyword evidence="9 13" id="KW-0460">Magnesium</keyword>
<dbReference type="CDD" id="cd00496">
    <property type="entry name" value="PheRS_alpha_core"/>
    <property type="match status" value="1"/>
</dbReference>
<dbReference type="RefSeq" id="WP_281253964.1">
    <property type="nucleotide sequence ID" value="NZ_OBEI01000007.1"/>
</dbReference>
<keyword evidence="10 13" id="KW-0648">Protein biosynthesis</keyword>
<evidence type="ECO:0000256" key="13">
    <source>
        <dbReference type="HAMAP-Rule" id="MF_00281"/>
    </source>
</evidence>
<comment type="cofactor">
    <cofactor evidence="13">
        <name>Mg(2+)</name>
        <dbReference type="ChEBI" id="CHEBI:18420"/>
    </cofactor>
    <text evidence="13">Binds 2 magnesium ions per tetramer.</text>
</comment>
<dbReference type="GO" id="GO:0004826">
    <property type="term" value="F:phenylalanine-tRNA ligase activity"/>
    <property type="evidence" value="ECO:0007669"/>
    <property type="project" value="UniProtKB-UniRule"/>
</dbReference>